<dbReference type="PANTHER" id="PTHR45856:SF24">
    <property type="entry name" value="FUNGAL LIPASE-LIKE DOMAIN-CONTAINING PROTEIN"/>
    <property type="match status" value="1"/>
</dbReference>
<protein>
    <submittedName>
        <fullName evidence="2">Lipase</fullName>
    </submittedName>
</protein>
<name>A0A085W8H3_9BACT</name>
<dbReference type="STRING" id="394096.DB31_2398"/>
<evidence type="ECO:0000313" key="2">
    <source>
        <dbReference type="EMBL" id="KFE63986.1"/>
    </source>
</evidence>
<organism evidence="2 3">
    <name type="scientific">Hyalangium minutum</name>
    <dbReference type="NCBI Taxonomy" id="394096"/>
    <lineage>
        <taxon>Bacteria</taxon>
        <taxon>Pseudomonadati</taxon>
        <taxon>Myxococcota</taxon>
        <taxon>Myxococcia</taxon>
        <taxon>Myxococcales</taxon>
        <taxon>Cystobacterineae</taxon>
        <taxon>Archangiaceae</taxon>
        <taxon>Hyalangium</taxon>
    </lineage>
</organism>
<reference evidence="2 3" key="1">
    <citation type="submission" date="2014-04" db="EMBL/GenBank/DDBJ databases">
        <title>Genome assembly of Hyalangium minutum DSM 14724.</title>
        <authorList>
            <person name="Sharma G."/>
            <person name="Subramanian S."/>
        </authorList>
    </citation>
    <scope>NUCLEOTIDE SEQUENCE [LARGE SCALE GENOMIC DNA]</scope>
    <source>
        <strain evidence="2 3">DSM 14724</strain>
    </source>
</reference>
<dbReference type="Proteomes" id="UP000028725">
    <property type="component" value="Unassembled WGS sequence"/>
</dbReference>
<dbReference type="SUPFAM" id="SSF53474">
    <property type="entry name" value="alpha/beta-Hydrolases"/>
    <property type="match status" value="1"/>
</dbReference>
<dbReference type="GO" id="GO:0006629">
    <property type="term" value="P:lipid metabolic process"/>
    <property type="evidence" value="ECO:0007669"/>
    <property type="project" value="InterPro"/>
</dbReference>
<accession>A0A085W8H3</accession>
<dbReference type="InterPro" id="IPR051218">
    <property type="entry name" value="Sec_MonoDiacylglyc_Lipase"/>
</dbReference>
<keyword evidence="3" id="KW-1185">Reference proteome</keyword>
<dbReference type="Pfam" id="PF01764">
    <property type="entry name" value="Lipase_3"/>
    <property type="match status" value="1"/>
</dbReference>
<dbReference type="Gene3D" id="3.40.50.1820">
    <property type="entry name" value="alpha/beta hydrolase"/>
    <property type="match status" value="1"/>
</dbReference>
<comment type="caution">
    <text evidence="2">The sequence shown here is derived from an EMBL/GenBank/DDBJ whole genome shotgun (WGS) entry which is preliminary data.</text>
</comment>
<gene>
    <name evidence="2" type="ORF">DB31_2398</name>
</gene>
<dbReference type="OrthoDB" id="5522031at2"/>
<proteinExistence type="predicted"/>
<dbReference type="InterPro" id="IPR029058">
    <property type="entry name" value="AB_hydrolase_fold"/>
</dbReference>
<dbReference type="PANTHER" id="PTHR45856">
    <property type="entry name" value="ALPHA/BETA-HYDROLASES SUPERFAMILY PROTEIN"/>
    <property type="match status" value="1"/>
</dbReference>
<feature type="domain" description="Fungal lipase-type" evidence="1">
    <location>
        <begin position="81"/>
        <end position="220"/>
    </location>
</feature>
<dbReference type="CDD" id="cd00519">
    <property type="entry name" value="Lipase_3"/>
    <property type="match status" value="1"/>
</dbReference>
<evidence type="ECO:0000259" key="1">
    <source>
        <dbReference type="Pfam" id="PF01764"/>
    </source>
</evidence>
<dbReference type="AlphaFoldDB" id="A0A085W8H3"/>
<dbReference type="RefSeq" id="WP_044195155.1">
    <property type="nucleotide sequence ID" value="NZ_JMCB01000015.1"/>
</dbReference>
<dbReference type="InterPro" id="IPR002921">
    <property type="entry name" value="Fungal_lipase-type"/>
</dbReference>
<sequence>MQTRAVANTSSAPTYSPTLALAFANAVEAAYNFYDNGTPISLAGYTIGPDIYVFELEKKTFFGYVATGTPPNSGIPQHNLVVFRGTRTKEEGFYDMDWSLVPGNLGGQAVGNVAKGLYDFYTGAGPLEKSLSQLTLEAISWFSDTSLPLYVCGHSLGGGVATLASLDIVLNNAYTAAAPIMYTYGGLHAGDQNFVTAFSTAVAAAFRVTNLADFVPQLTGLAADNTQYVHVGEQWWFVAYNSYLWENHELSNTYLTALTSYPSQVVNTPPPNFPASGA</sequence>
<dbReference type="EMBL" id="JMCB01000015">
    <property type="protein sequence ID" value="KFE63986.1"/>
    <property type="molecule type" value="Genomic_DNA"/>
</dbReference>
<evidence type="ECO:0000313" key="3">
    <source>
        <dbReference type="Proteomes" id="UP000028725"/>
    </source>
</evidence>